<name>A0A0Q0IB64_PSESX</name>
<dbReference type="SFLD" id="SFLDG01129">
    <property type="entry name" value="C1.5:_HAD__Beta-PGM__Phosphata"/>
    <property type="match status" value="1"/>
</dbReference>
<evidence type="ECO:0000313" key="2">
    <source>
        <dbReference type="EMBL" id="KPY98278.1"/>
    </source>
</evidence>
<dbReference type="InterPro" id="IPR006439">
    <property type="entry name" value="HAD-SF_hydro_IA"/>
</dbReference>
<gene>
    <name evidence="2" type="ORF">ALO94_00480</name>
</gene>
<dbReference type="NCBIfam" id="TIGR01549">
    <property type="entry name" value="HAD-SF-IA-v1"/>
    <property type="match status" value="1"/>
</dbReference>
<dbReference type="SFLD" id="SFLDS00003">
    <property type="entry name" value="Haloacid_Dehalogenase"/>
    <property type="match status" value="1"/>
</dbReference>
<evidence type="ECO:0000313" key="3">
    <source>
        <dbReference type="Proteomes" id="UP000050384"/>
    </source>
</evidence>
<dbReference type="GO" id="GO:0016787">
    <property type="term" value="F:hydrolase activity"/>
    <property type="evidence" value="ECO:0007669"/>
    <property type="project" value="UniProtKB-KW"/>
</dbReference>
<protein>
    <submittedName>
        <fullName evidence="2">Haloacid dehalogenase-like family hydrolase</fullName>
    </submittedName>
</protein>
<dbReference type="Gene3D" id="3.40.50.1000">
    <property type="entry name" value="HAD superfamily/HAD-like"/>
    <property type="match status" value="1"/>
</dbReference>
<dbReference type="InterPro" id="IPR036412">
    <property type="entry name" value="HAD-like_sf"/>
</dbReference>
<comment type="caution">
    <text evidence="2">The sequence shown here is derived from an EMBL/GenBank/DDBJ whole genome shotgun (WGS) entry which is preliminary data.</text>
</comment>
<dbReference type="Pfam" id="PF00702">
    <property type="entry name" value="Hydrolase"/>
    <property type="match status" value="1"/>
</dbReference>
<reference evidence="2 3" key="1">
    <citation type="submission" date="2015-09" db="EMBL/GenBank/DDBJ databases">
        <title>Genome announcement of multiple Pseudomonas syringae strains.</title>
        <authorList>
            <person name="Thakur S."/>
            <person name="Wang P.W."/>
            <person name="Gong Y."/>
            <person name="Weir B.S."/>
            <person name="Guttman D.S."/>
        </authorList>
    </citation>
    <scope>NUCLEOTIDE SEQUENCE [LARGE SCALE GENOMIC DNA]</scope>
    <source>
        <strain evidence="2 3">ICMP16929</strain>
    </source>
</reference>
<evidence type="ECO:0000256" key="1">
    <source>
        <dbReference type="ARBA" id="ARBA00022801"/>
    </source>
</evidence>
<organism evidence="2 3">
    <name type="scientific">Pseudomonas syringae pv. spinaceae</name>
    <dbReference type="NCBI Taxonomy" id="264459"/>
    <lineage>
        <taxon>Bacteria</taxon>
        <taxon>Pseudomonadati</taxon>
        <taxon>Pseudomonadota</taxon>
        <taxon>Gammaproteobacteria</taxon>
        <taxon>Pseudomonadales</taxon>
        <taxon>Pseudomonadaceae</taxon>
        <taxon>Pseudomonas</taxon>
        <taxon>Pseudomonas syringae</taxon>
    </lineage>
</organism>
<dbReference type="PANTHER" id="PTHR43316">
    <property type="entry name" value="HYDROLASE, HALOACID DELAHOGENASE-RELATED"/>
    <property type="match status" value="1"/>
</dbReference>
<sequence>MRYRAVLLDAFGTILQIKADKHPYRQLLKEGLRNGRRPSPDDAKKLMTFNGGLSQAAEHLGISVHPLRLAEIEEMLEQEVSSIVAFPDALEAVALLQERKLLLAVCSNLAYPYGRAVERLFPTMDAFGFSYEMGTTKPDPWMYRATCEMMGAELDNVFGEERVIMVGDSLRCDCHGPREVGITGIHLDRSGGSRIHDLMGFARHVLRQSQPR</sequence>
<keyword evidence="1 2" id="KW-0378">Hydrolase</keyword>
<dbReference type="AlphaFoldDB" id="A0A0Q0IB64"/>
<dbReference type="PATRIC" id="fig|264459.3.peg.840"/>
<dbReference type="SUPFAM" id="SSF56784">
    <property type="entry name" value="HAD-like"/>
    <property type="match status" value="1"/>
</dbReference>
<dbReference type="InterPro" id="IPR023214">
    <property type="entry name" value="HAD_sf"/>
</dbReference>
<accession>A0A0Q0IB64</accession>
<dbReference type="Proteomes" id="UP000050384">
    <property type="component" value="Unassembled WGS sequence"/>
</dbReference>
<dbReference type="EMBL" id="LJRI01000516">
    <property type="protein sequence ID" value="KPY98278.1"/>
    <property type="molecule type" value="Genomic_DNA"/>
</dbReference>
<dbReference type="InterPro" id="IPR051540">
    <property type="entry name" value="S-2-haloacid_dehalogenase"/>
</dbReference>
<proteinExistence type="predicted"/>